<comment type="caution">
    <text evidence="2">The sequence shown here is derived from an EMBL/GenBank/DDBJ whole genome shotgun (WGS) entry which is preliminary data.</text>
</comment>
<evidence type="ECO:0000313" key="3">
    <source>
        <dbReference type="Proteomes" id="UP001596241"/>
    </source>
</evidence>
<evidence type="ECO:0000313" key="2">
    <source>
        <dbReference type="EMBL" id="MFC5891294.1"/>
    </source>
</evidence>
<organism evidence="2 3">
    <name type="scientific">Streptomyces ramulosus</name>
    <dbReference type="NCBI Taxonomy" id="47762"/>
    <lineage>
        <taxon>Bacteria</taxon>
        <taxon>Bacillati</taxon>
        <taxon>Actinomycetota</taxon>
        <taxon>Actinomycetes</taxon>
        <taxon>Kitasatosporales</taxon>
        <taxon>Streptomycetaceae</taxon>
        <taxon>Streptomyces</taxon>
    </lineage>
</organism>
<keyword evidence="1" id="KW-1133">Transmembrane helix</keyword>
<dbReference type="EMBL" id="JBHSPW010000001">
    <property type="protein sequence ID" value="MFC5891294.1"/>
    <property type="molecule type" value="Genomic_DNA"/>
</dbReference>
<keyword evidence="1" id="KW-0472">Membrane</keyword>
<feature type="transmembrane region" description="Helical" evidence="1">
    <location>
        <begin position="130"/>
        <end position="150"/>
    </location>
</feature>
<proteinExistence type="predicted"/>
<feature type="transmembrane region" description="Helical" evidence="1">
    <location>
        <begin position="58"/>
        <end position="80"/>
    </location>
</feature>
<dbReference type="RefSeq" id="WP_345082255.1">
    <property type="nucleotide sequence ID" value="NZ_BAAAWG010000006.1"/>
</dbReference>
<protein>
    <recommendedName>
        <fullName evidence="4">Integral membrane protein</fullName>
    </recommendedName>
</protein>
<accession>A0ABW1FEF0</accession>
<keyword evidence="3" id="KW-1185">Reference proteome</keyword>
<dbReference type="Proteomes" id="UP001596241">
    <property type="component" value="Unassembled WGS sequence"/>
</dbReference>
<keyword evidence="1" id="KW-0812">Transmembrane</keyword>
<gene>
    <name evidence="2" type="ORF">ACFP3M_00425</name>
</gene>
<sequence>MLAVHSPRSASGALLLVHFVAVLYTTGFVWTLQLMDYPMVARLKGAASAAYMDQHNHMFWRVLAPGLFTAGLTGLVMLIVRPAVVPLAVVVAFLVLMAAIMVLSGAVATPDRNALAQHFDTATHAHLLKVSWIRTLAFTGWSALSGWMIWRLIAEKR</sequence>
<evidence type="ECO:0000256" key="1">
    <source>
        <dbReference type="SAM" id="Phobius"/>
    </source>
</evidence>
<feature type="transmembrane region" description="Helical" evidence="1">
    <location>
        <begin position="87"/>
        <end position="110"/>
    </location>
</feature>
<feature type="transmembrane region" description="Helical" evidence="1">
    <location>
        <begin position="12"/>
        <end position="32"/>
    </location>
</feature>
<name>A0ABW1FEF0_9ACTN</name>
<reference evidence="3" key="1">
    <citation type="journal article" date="2019" name="Int. J. Syst. Evol. Microbiol.">
        <title>The Global Catalogue of Microorganisms (GCM) 10K type strain sequencing project: providing services to taxonomists for standard genome sequencing and annotation.</title>
        <authorList>
            <consortium name="The Broad Institute Genomics Platform"/>
            <consortium name="The Broad Institute Genome Sequencing Center for Infectious Disease"/>
            <person name="Wu L."/>
            <person name="Ma J."/>
        </authorList>
    </citation>
    <scope>NUCLEOTIDE SEQUENCE [LARGE SCALE GENOMIC DNA]</scope>
    <source>
        <strain evidence="3">CGMCC 1.15809</strain>
    </source>
</reference>
<evidence type="ECO:0008006" key="4">
    <source>
        <dbReference type="Google" id="ProtNLM"/>
    </source>
</evidence>